<accession>A0A384J470</accession>
<feature type="region of interest" description="Disordered" evidence="1">
    <location>
        <begin position="147"/>
        <end position="170"/>
    </location>
</feature>
<dbReference type="Proteomes" id="UP000001798">
    <property type="component" value="Chromosome 1"/>
</dbReference>
<dbReference type="GeneID" id="5436147"/>
<organism evidence="2 3">
    <name type="scientific">Botryotinia fuckeliana (strain B05.10)</name>
    <name type="common">Noble rot fungus</name>
    <name type="synonym">Botrytis cinerea</name>
    <dbReference type="NCBI Taxonomy" id="332648"/>
    <lineage>
        <taxon>Eukaryota</taxon>
        <taxon>Fungi</taxon>
        <taxon>Dikarya</taxon>
        <taxon>Ascomycota</taxon>
        <taxon>Pezizomycotina</taxon>
        <taxon>Leotiomycetes</taxon>
        <taxon>Helotiales</taxon>
        <taxon>Sclerotiniaceae</taxon>
        <taxon>Botrytis</taxon>
    </lineage>
</organism>
<gene>
    <name evidence="2" type="ORF">BCIN_01g01130</name>
</gene>
<dbReference type="KEGG" id="bfu:BCIN_01g01130"/>
<evidence type="ECO:0000313" key="2">
    <source>
        <dbReference type="EMBL" id="ATZ45309.1"/>
    </source>
</evidence>
<evidence type="ECO:0000256" key="1">
    <source>
        <dbReference type="SAM" id="MobiDB-lite"/>
    </source>
</evidence>
<dbReference type="AlphaFoldDB" id="A0A384J470"/>
<dbReference type="EMBL" id="CP009805">
    <property type="protein sequence ID" value="ATZ45309.1"/>
    <property type="molecule type" value="Genomic_DNA"/>
</dbReference>
<evidence type="ECO:0000313" key="3">
    <source>
        <dbReference type="Proteomes" id="UP000001798"/>
    </source>
</evidence>
<protein>
    <submittedName>
        <fullName evidence="2">Uncharacterized protein</fullName>
    </submittedName>
</protein>
<keyword evidence="3" id="KW-1185">Reference proteome</keyword>
<feature type="compositionally biased region" description="Polar residues" evidence="1">
    <location>
        <begin position="229"/>
        <end position="242"/>
    </location>
</feature>
<reference evidence="2 3" key="1">
    <citation type="journal article" date="2011" name="PLoS Genet.">
        <title>Genomic analysis of the necrotrophic fungal pathogens Sclerotinia sclerotiorum and Botrytis cinerea.</title>
        <authorList>
            <person name="Amselem J."/>
            <person name="Cuomo C.A."/>
            <person name="van Kan J.A."/>
            <person name="Viaud M."/>
            <person name="Benito E.P."/>
            <person name="Couloux A."/>
            <person name="Coutinho P.M."/>
            <person name="de Vries R.P."/>
            <person name="Dyer P.S."/>
            <person name="Fillinger S."/>
            <person name="Fournier E."/>
            <person name="Gout L."/>
            <person name="Hahn M."/>
            <person name="Kohn L."/>
            <person name="Lapalu N."/>
            <person name="Plummer K.M."/>
            <person name="Pradier J.M."/>
            <person name="Quevillon E."/>
            <person name="Sharon A."/>
            <person name="Simon A."/>
            <person name="ten Have A."/>
            <person name="Tudzynski B."/>
            <person name="Tudzynski P."/>
            <person name="Wincker P."/>
            <person name="Andrew M."/>
            <person name="Anthouard V."/>
            <person name="Beever R.E."/>
            <person name="Beffa R."/>
            <person name="Benoit I."/>
            <person name="Bouzid O."/>
            <person name="Brault B."/>
            <person name="Chen Z."/>
            <person name="Choquer M."/>
            <person name="Collemare J."/>
            <person name="Cotton P."/>
            <person name="Danchin E.G."/>
            <person name="Da Silva C."/>
            <person name="Gautier A."/>
            <person name="Giraud C."/>
            <person name="Giraud T."/>
            <person name="Gonzalez C."/>
            <person name="Grossetete S."/>
            <person name="Guldener U."/>
            <person name="Henrissat B."/>
            <person name="Howlett B.J."/>
            <person name="Kodira C."/>
            <person name="Kretschmer M."/>
            <person name="Lappartient A."/>
            <person name="Leroch M."/>
            <person name="Levis C."/>
            <person name="Mauceli E."/>
            <person name="Neuveglise C."/>
            <person name="Oeser B."/>
            <person name="Pearson M."/>
            <person name="Poulain J."/>
            <person name="Poussereau N."/>
            <person name="Quesneville H."/>
            <person name="Rascle C."/>
            <person name="Schumacher J."/>
            <person name="Segurens B."/>
            <person name="Sexton A."/>
            <person name="Silva E."/>
            <person name="Sirven C."/>
            <person name="Soanes D.M."/>
            <person name="Talbot N.J."/>
            <person name="Templeton M."/>
            <person name="Yandava C."/>
            <person name="Yarden O."/>
            <person name="Zeng Q."/>
            <person name="Rollins J.A."/>
            <person name="Lebrun M.H."/>
            <person name="Dickman M."/>
        </authorList>
    </citation>
    <scope>NUCLEOTIDE SEQUENCE [LARGE SCALE GENOMIC DNA]</scope>
    <source>
        <strain evidence="2 3">B05.10</strain>
    </source>
</reference>
<dbReference type="RefSeq" id="XP_024545981.1">
    <property type="nucleotide sequence ID" value="XM_024690212.1"/>
</dbReference>
<dbReference type="VEuPathDB" id="FungiDB:Bcin01g01130"/>
<sequence length="307" mass="34747">MAKGPIKIQPRGQGTCNLVHYPLQDTLTAIDDIQRQKYNKELIWLNIYTYFRGVSDEGDEELLLNDNYKLLFPWYKTPNTLTGIKTCFWRARKELNKLLRQNNKLMGVVQPAASSKLPPNLTPTQKKQVQVQEQVYDAQVAASRNVSLSTQAAGAPESGQSESNHNLSAQNHSAVRLQSIGHFSPWVEPPLVYDNLLMSQATTNRSGQPGFAPDSRSRQELYQARFNANARTRVSSERLSLQNERRHGYATETDSDSDTHTKSETDVIDTSQLSLTQTTFELPRRPKAPIQSSRKPLDTQEDIEMED</sequence>
<reference evidence="2 3" key="3">
    <citation type="journal article" date="2017" name="Mol. Plant Pathol.">
        <title>A gapless genome sequence of the fungus Botrytis cinerea.</title>
        <authorList>
            <person name="Van Kan J.A."/>
            <person name="Stassen J.H."/>
            <person name="Mosbach A."/>
            <person name="Van Der Lee T.A."/>
            <person name="Faino L."/>
            <person name="Farmer A.D."/>
            <person name="Papasotiriou D.G."/>
            <person name="Zhou S."/>
            <person name="Seidl M.F."/>
            <person name="Cottam E."/>
            <person name="Edel D."/>
            <person name="Hahn M."/>
            <person name="Schwartz D.C."/>
            <person name="Dietrich R.A."/>
            <person name="Widdison S."/>
            <person name="Scalliet G."/>
        </authorList>
    </citation>
    <scope>NUCLEOTIDE SEQUENCE [LARGE SCALE GENOMIC DNA]</scope>
    <source>
        <strain evidence="2 3">B05.10</strain>
    </source>
</reference>
<name>A0A384J470_BOTFB</name>
<proteinExistence type="predicted"/>
<dbReference type="OrthoDB" id="3540262at2759"/>
<reference evidence="2 3" key="2">
    <citation type="journal article" date="2012" name="Eukaryot. Cell">
        <title>Genome update of Botrytis cinerea strains B05.10 and T4.</title>
        <authorList>
            <person name="Staats M."/>
            <person name="van Kan J.A."/>
        </authorList>
    </citation>
    <scope>NUCLEOTIDE SEQUENCE [LARGE SCALE GENOMIC DNA]</scope>
    <source>
        <strain evidence="2 3">B05.10</strain>
    </source>
</reference>
<feature type="compositionally biased region" description="Polar residues" evidence="1">
    <location>
        <begin position="268"/>
        <end position="280"/>
    </location>
</feature>
<feature type="region of interest" description="Disordered" evidence="1">
    <location>
        <begin position="226"/>
        <end position="307"/>
    </location>
</feature>